<feature type="domain" description="Gp5/Type VI secretion system Vgr protein OB-fold" evidence="2">
    <location>
        <begin position="545"/>
        <end position="593"/>
    </location>
</feature>
<comment type="caution">
    <text evidence="5">The sequence shown here is derived from an EMBL/GenBank/DDBJ whole genome shotgun (WGS) entry which is preliminary data.</text>
</comment>
<evidence type="ECO:0000259" key="3">
    <source>
        <dbReference type="Pfam" id="PF10106"/>
    </source>
</evidence>
<reference evidence="5 6" key="1">
    <citation type="submission" date="2023-11" db="EMBL/GenBank/DDBJ databases">
        <title>Draft genome of Azohydromonas lata strain H1 (DSM1123), a polyhydroxyalkanoate producer.</title>
        <authorList>
            <person name="Traversa D."/>
            <person name="D'Addabbo P."/>
            <person name="Pazzani C."/>
            <person name="Manzari C."/>
            <person name="Chiara M."/>
            <person name="Scrascia M."/>
        </authorList>
    </citation>
    <scope>NUCLEOTIDE SEQUENCE [LARGE SCALE GENOMIC DNA]</scope>
    <source>
        <strain evidence="5 6">H1</strain>
    </source>
</reference>
<dbReference type="Pfam" id="PF05954">
    <property type="entry name" value="Phage_GPD"/>
    <property type="match status" value="1"/>
</dbReference>
<dbReference type="InterPro" id="IPR028244">
    <property type="entry name" value="T6SS_Rhs_Vgr_dom"/>
</dbReference>
<proteinExistence type="predicted"/>
<organism evidence="5 6">
    <name type="scientific">Azohydromonas lata</name>
    <dbReference type="NCBI Taxonomy" id="45677"/>
    <lineage>
        <taxon>Bacteria</taxon>
        <taxon>Pseudomonadati</taxon>
        <taxon>Pseudomonadota</taxon>
        <taxon>Betaproteobacteria</taxon>
        <taxon>Burkholderiales</taxon>
        <taxon>Sphaerotilaceae</taxon>
        <taxon>Azohydromonas</taxon>
    </lineage>
</organism>
<feature type="domain" description="Putative type VI secretion system Rhs element associated Vgr" evidence="4">
    <location>
        <begin position="656"/>
        <end position="759"/>
    </location>
</feature>
<keyword evidence="6" id="KW-1185">Reference proteome</keyword>
<accession>A0ABU5IME7</accession>
<protein>
    <submittedName>
        <fullName evidence="5">Contractile injection system protein, VgrG/Pvc8 family</fullName>
    </submittedName>
</protein>
<evidence type="ECO:0000256" key="1">
    <source>
        <dbReference type="SAM" id="MobiDB-lite"/>
    </source>
</evidence>
<dbReference type="Pfam" id="PF10106">
    <property type="entry name" value="DUF2345"/>
    <property type="match status" value="1"/>
</dbReference>
<dbReference type="Gene3D" id="2.40.50.230">
    <property type="entry name" value="Gp5 N-terminal domain"/>
    <property type="match status" value="1"/>
</dbReference>
<dbReference type="Pfam" id="PF13296">
    <property type="entry name" value="T6SS_Vgr"/>
    <property type="match status" value="1"/>
</dbReference>
<dbReference type="Pfam" id="PF04717">
    <property type="entry name" value="Phage_base_V"/>
    <property type="match status" value="1"/>
</dbReference>
<evidence type="ECO:0000259" key="4">
    <source>
        <dbReference type="Pfam" id="PF13296"/>
    </source>
</evidence>
<dbReference type="Proteomes" id="UP001293718">
    <property type="component" value="Unassembled WGS sequence"/>
</dbReference>
<dbReference type="InterPro" id="IPR037026">
    <property type="entry name" value="Vgr_OB-fold_dom_sf"/>
</dbReference>
<evidence type="ECO:0000259" key="2">
    <source>
        <dbReference type="Pfam" id="PF04717"/>
    </source>
</evidence>
<sequence>MRLKASGSTPLGGFTQATRLVRLHTPLGADALVAEDLEVWECVGPRNGPALGDTPAGDWSDGLQPWALDARLGPARAGLRVVVHALSPDAALPVDELLGRPALAELLCQDGAPNPHPWHAHVVAASRLGCDGGFTLYRLVLEPWLALLAHRSDAWAFQDMSVPQVLEAVFTRRLDGGELAPAWRWNLQDPHAYPRRSLCVQHGQSDLDFIQRLMREEGLFCWWEHAGDASALTLGRHTLVIADHNGAFTPNVQPRVRFTQSGQPFPEDSLTRWRDGAGVAASALHQRSRDYRSLDARPVRAATGAPSLPGLTLADTPGPYAWEDAAQGQRVCARQAQALRAARALSHGRGPWRRAQAGTCFTLADHPRHDGSDAQRDGFVVLAAQHRARNNVHADRRARFPSLDAWFAPPPAAEADEEEAPLHEASLLAQPLARPVRLSDAGPAAPAGGFIGLAPAPDPLPSLAGHDTALLTAPCPLHSLTPPDVRLNRVPTAAGVQSALVTGDGGPVFTDRDARVRVQFHWQRGSRGSHRLPHPGGQDNAPGTAASSTWVRVGQSHAGFNHGALFLPRVGHEVLVAFVGGDVERPVVLGALYNGRGQRDAAGNEVHSGVTGTSACAPPWFPGAARNGPHQGHAHGAVLAGHRSQSLDESATGLGGWTQLVMDDSAGAGRVELATSRAATRLQLGALLHQQGNERLAPRGQGLSLDSEAHGALRAGSGLLISAHATPDSTGHGQQMDVRAPLDDLRRAQEKLEKLAESAQAHGAKLADESPGKPLPVARALKALAESLAATRDSGGAWGAAKGESPGGLGTVAAWRRPELVLAAPAGVGVFTPAAAVFSAAETSSVVTGQDMHLLAGGNHVLAARSGVVLYTFGRAADDQRPNPEIGIAMHAATGSVHASANTGAARLAASGQVEVASTQGNVEIGSPLGVLLAAAGAALKLGKGAIEVIAPGAVKLRAGLKDFRGPAAAQLPAVKLPASGLVFPNKFSGRLDLYEYFVKHEFKDVRYAARLDSGHFVEGSLDEHGRSPQLYSEKSAELEILAGQTKPQWDLIFDHDDADSFRSSEGR</sequence>
<dbReference type="Gene3D" id="3.55.50.10">
    <property type="entry name" value="Baseplate protein-like domains"/>
    <property type="match status" value="1"/>
</dbReference>
<dbReference type="Gene3D" id="4.10.220.110">
    <property type="match status" value="1"/>
</dbReference>
<dbReference type="SUPFAM" id="SSF69255">
    <property type="entry name" value="gp5 N-terminal domain-like"/>
    <property type="match status" value="1"/>
</dbReference>
<feature type="region of interest" description="Disordered" evidence="1">
    <location>
        <begin position="524"/>
        <end position="545"/>
    </location>
</feature>
<dbReference type="EMBL" id="JAXOJX010000057">
    <property type="protein sequence ID" value="MDZ5460057.1"/>
    <property type="molecule type" value="Genomic_DNA"/>
</dbReference>
<evidence type="ECO:0000313" key="5">
    <source>
        <dbReference type="EMBL" id="MDZ5460057.1"/>
    </source>
</evidence>
<dbReference type="SUPFAM" id="SSF69279">
    <property type="entry name" value="Phage tail proteins"/>
    <property type="match status" value="2"/>
</dbReference>
<feature type="domain" description="DUF2345" evidence="3">
    <location>
        <begin position="810"/>
        <end position="968"/>
    </location>
</feature>
<dbReference type="InterPro" id="IPR006531">
    <property type="entry name" value="Gp5/Vgr_OB"/>
</dbReference>
<name>A0ABU5IME7_9BURK</name>
<dbReference type="RefSeq" id="WP_322467628.1">
    <property type="nucleotide sequence ID" value="NZ_JAXOJX010000057.1"/>
</dbReference>
<gene>
    <name evidence="5" type="ORF">SM757_26100</name>
</gene>
<dbReference type="Gene3D" id="2.30.110.50">
    <property type="match status" value="1"/>
</dbReference>
<dbReference type="InterPro" id="IPR018769">
    <property type="entry name" value="VgrG2_DUF2345"/>
</dbReference>
<evidence type="ECO:0000313" key="6">
    <source>
        <dbReference type="Proteomes" id="UP001293718"/>
    </source>
</evidence>